<dbReference type="Gene3D" id="3.30.565.10">
    <property type="entry name" value="Histidine kinase-like ATPase, C-terminal domain"/>
    <property type="match status" value="1"/>
</dbReference>
<dbReference type="Pfam" id="PF13589">
    <property type="entry name" value="HATPase_c_3"/>
    <property type="match status" value="1"/>
</dbReference>
<dbReference type="NCBIfam" id="TIGR02391">
    <property type="entry name" value="hypoth_ymh"/>
    <property type="match status" value="1"/>
</dbReference>
<keyword evidence="3" id="KW-1185">Reference proteome</keyword>
<comment type="caution">
    <text evidence="2">The sequence shown here is derived from an EMBL/GenBank/DDBJ whole genome shotgun (WGS) entry which is preliminary data.</text>
</comment>
<name>A0A7X6A1W4_9ACTN</name>
<organism evidence="2 3">
    <name type="scientific">Kribbella shirazensis</name>
    <dbReference type="NCBI Taxonomy" id="1105143"/>
    <lineage>
        <taxon>Bacteria</taxon>
        <taxon>Bacillati</taxon>
        <taxon>Actinomycetota</taxon>
        <taxon>Actinomycetes</taxon>
        <taxon>Propionibacteriales</taxon>
        <taxon>Kribbellaceae</taxon>
        <taxon>Kribbella</taxon>
    </lineage>
</organism>
<sequence length="562" mass="62186">MKPELTLEFDPLTIEHLGYKMYSHLPNALAELIANSYDADATRVEVIVRNDAGGGSVTVRDNGHGMDFDDLQEKYLRIGRNRRAQGEGRSESGRRVVAGKKGLGKLALFGIGERIELTTKRRGVTDNLHVVMSWNAIKSATGSEYKPDLTRTEADSDRHGTIVELRELRRRSPVNAVELANSLARLFGYLDADFEIVVIDAAAGPVPPINRDTHLNRLELDAEWRIPDDLPNSLRDELPDAGITGRVVAAAKPVGADHRGIALYAHGRLANEPEFFGVSESSYAFSYLTGYLDVDYIDDGAADVISTDRRSVSWDGEPTAALNACLQKLVQWFSRERRTARRDANKARIRTDHGVDVDKWVGSIRSSERVAVEEAASILTSPDSALAEADRSSLLNSLRTIAPDYADLHWRHLHPVIQEVSQTYYESGHFHAALSEALKRFINDVKRAAGATGNKGRDIMNQAFNAKEGRSPRIDIARPYQDAGFDKETLTNFRDGHLKLSEGSVVAFRNPYAHEEEQRLVEADAMSYQDCLDGLSLLSHLYRHFGRALEVAAAGDDTPSGV</sequence>
<evidence type="ECO:0000313" key="2">
    <source>
        <dbReference type="EMBL" id="NIK58250.1"/>
    </source>
</evidence>
<protein>
    <submittedName>
        <fullName evidence="2">Uncharacterized protein (TIGR02391 family)</fullName>
    </submittedName>
</protein>
<proteinExistence type="predicted"/>
<reference evidence="2 3" key="1">
    <citation type="submission" date="2020-03" db="EMBL/GenBank/DDBJ databases">
        <title>Sequencing the genomes of 1000 actinobacteria strains.</title>
        <authorList>
            <person name="Klenk H.-P."/>
        </authorList>
    </citation>
    <scope>NUCLEOTIDE SEQUENCE [LARGE SCALE GENOMIC DNA]</scope>
    <source>
        <strain evidence="2 3">DSM 45490</strain>
    </source>
</reference>
<dbReference type="InterPro" id="IPR012654">
    <property type="entry name" value="CHP02391"/>
</dbReference>
<dbReference type="InterPro" id="IPR036890">
    <property type="entry name" value="HATPase_C_sf"/>
</dbReference>
<accession>A0A7X6A1W4</accession>
<dbReference type="AlphaFoldDB" id="A0A7X6A1W4"/>
<evidence type="ECO:0000313" key="3">
    <source>
        <dbReference type="Proteomes" id="UP000555407"/>
    </source>
</evidence>
<feature type="domain" description="Conserved hypothetical protein CHP02391" evidence="1">
    <location>
        <begin position="411"/>
        <end position="543"/>
    </location>
</feature>
<dbReference type="Proteomes" id="UP000555407">
    <property type="component" value="Unassembled WGS sequence"/>
</dbReference>
<dbReference type="EMBL" id="JAASRO010000001">
    <property type="protein sequence ID" value="NIK58250.1"/>
    <property type="molecule type" value="Genomic_DNA"/>
</dbReference>
<gene>
    <name evidence="2" type="ORF">BJY22_003967</name>
</gene>
<dbReference type="Pfam" id="PF09509">
    <property type="entry name" value="Hypoth_Ymh"/>
    <property type="match status" value="1"/>
</dbReference>
<dbReference type="RefSeq" id="WP_167208899.1">
    <property type="nucleotide sequence ID" value="NZ_JAASRO010000001.1"/>
</dbReference>
<dbReference type="SUPFAM" id="SSF55874">
    <property type="entry name" value="ATPase domain of HSP90 chaperone/DNA topoisomerase II/histidine kinase"/>
    <property type="match status" value="1"/>
</dbReference>
<evidence type="ECO:0000259" key="1">
    <source>
        <dbReference type="Pfam" id="PF09509"/>
    </source>
</evidence>